<feature type="compositionally biased region" description="Basic residues" evidence="1">
    <location>
        <begin position="492"/>
        <end position="519"/>
    </location>
</feature>
<feature type="region of interest" description="Disordered" evidence="1">
    <location>
        <begin position="445"/>
        <end position="520"/>
    </location>
</feature>
<dbReference type="Proteomes" id="UP000247498">
    <property type="component" value="Unassembled WGS sequence"/>
</dbReference>
<dbReference type="STRING" id="307507.A0A2V0PQ12"/>
<dbReference type="OrthoDB" id="188352at2759"/>
<reference evidence="2 3" key="1">
    <citation type="journal article" date="2018" name="Sci. Rep.">
        <title>Raphidocelis subcapitata (=Pseudokirchneriella subcapitata) provides an insight into genome evolution and environmental adaptations in the Sphaeropleales.</title>
        <authorList>
            <person name="Suzuki S."/>
            <person name="Yamaguchi H."/>
            <person name="Nakajima N."/>
            <person name="Kawachi M."/>
        </authorList>
    </citation>
    <scope>NUCLEOTIDE SEQUENCE [LARGE SCALE GENOMIC DNA]</scope>
    <source>
        <strain evidence="2 3">NIES-35</strain>
    </source>
</reference>
<feature type="compositionally biased region" description="Low complexity" evidence="1">
    <location>
        <begin position="283"/>
        <end position="308"/>
    </location>
</feature>
<evidence type="ECO:0000313" key="3">
    <source>
        <dbReference type="Proteomes" id="UP000247498"/>
    </source>
</evidence>
<dbReference type="InParanoid" id="A0A2V0PQ12"/>
<name>A0A2V0PQ12_9CHLO</name>
<accession>A0A2V0PQ12</accession>
<evidence type="ECO:0000256" key="1">
    <source>
        <dbReference type="SAM" id="MobiDB-lite"/>
    </source>
</evidence>
<feature type="region of interest" description="Disordered" evidence="1">
    <location>
        <begin position="283"/>
        <end position="309"/>
    </location>
</feature>
<organism evidence="2 3">
    <name type="scientific">Raphidocelis subcapitata</name>
    <dbReference type="NCBI Taxonomy" id="307507"/>
    <lineage>
        <taxon>Eukaryota</taxon>
        <taxon>Viridiplantae</taxon>
        <taxon>Chlorophyta</taxon>
        <taxon>core chlorophytes</taxon>
        <taxon>Chlorophyceae</taxon>
        <taxon>CS clade</taxon>
        <taxon>Sphaeropleales</taxon>
        <taxon>Selenastraceae</taxon>
        <taxon>Raphidocelis</taxon>
    </lineage>
</organism>
<feature type="compositionally biased region" description="Low complexity" evidence="1">
    <location>
        <begin position="93"/>
        <end position="110"/>
    </location>
</feature>
<sequence>MGGASHAGGFVRVAFVFDRRDSDLFHVLEDTVRSHNAVVLGLAQPAPPGAASAPGPDAAAAAAAPPPTQPQQGRPTRASTTAAAGAGPGGGAQQQQQQQQQQQAQQARGGFHARFADDASRSTSDDNESEAAPTPADLRLDAALAQYVGVAIDPRLLQALGTRAVGEEEGGVVFSAPVAGPCGLDLITGFHLIAGEERVVVLEAAAGGGGALPLPPHLRAAAAAGGGNVGGSVRPPAGAQPPAGGLASAAVVAPAPPVAAAKPQRQPRATGLSTASTAAAAVAAAAQAPPQQAQPAQAPQAQPAQAQPAAPPAWLSGLEVLREIAAWALEERRPCADEGWRERRVLLHPGAASPARLYSELGVGLWVVKLRAGLQRLAAEAASYASGRVRPDCVAGLTRLLALRGAAWARQADALGLWPSAAQVHLVDKKFGGELTKGDVLGVEAEEADSDEEEEEGRGRPLGGLQDRAARASAAGSAKSGGPRSVQSGRSGSHRSRASRRRSRGSSKSGRSRKRRRALRIAPLCTRNEAYAHLRAEAERARAARDLTEDNKRALVARSASPEMRAVREAWASWNPQRAAARDLEARVAAGELTLQDSVDARRAAEAGAPREPPAGTLMSVAAAAGRGWFPHPAPFRWPAVRPPGEFGRPELRPSEARAAELREPWDEAASAGGAALAAAAAASVSARRGRAGRFRLVVRPGEGGGVFTRDPGFWESVHLPPGRAAAAGGDSGGGERGGAGARKSRGRKGRGGRRKGRAGTGLRVLLAVPWEGAKAAQVDRFKGLLRGAPLKKGLALAHTEPPPLSLDLGTPWRPPGQRAGGGAASAEERARFVGGRDFDTLARGRPRSCVYRPGGSDAWGAGLHDD</sequence>
<gene>
    <name evidence="2" type="ORF">Rsub_12045</name>
</gene>
<feature type="compositionally biased region" description="Low complexity" evidence="1">
    <location>
        <begin position="471"/>
        <end position="491"/>
    </location>
</feature>
<feature type="compositionally biased region" description="Acidic residues" evidence="1">
    <location>
        <begin position="445"/>
        <end position="456"/>
    </location>
</feature>
<feature type="compositionally biased region" description="Low complexity" evidence="1">
    <location>
        <begin position="231"/>
        <end position="245"/>
    </location>
</feature>
<feature type="compositionally biased region" description="Low complexity" evidence="1">
    <location>
        <begin position="49"/>
        <end position="63"/>
    </location>
</feature>
<feature type="compositionally biased region" description="Basic and acidic residues" evidence="1">
    <location>
        <begin position="114"/>
        <end position="124"/>
    </location>
</feature>
<feature type="region of interest" description="Disordered" evidence="1">
    <location>
        <begin position="225"/>
        <end position="245"/>
    </location>
</feature>
<feature type="compositionally biased region" description="Basic residues" evidence="1">
    <location>
        <begin position="743"/>
        <end position="758"/>
    </location>
</feature>
<feature type="region of interest" description="Disordered" evidence="1">
    <location>
        <begin position="46"/>
        <end position="136"/>
    </location>
</feature>
<comment type="caution">
    <text evidence="2">The sequence shown here is derived from an EMBL/GenBank/DDBJ whole genome shotgun (WGS) entry which is preliminary data.</text>
</comment>
<feature type="compositionally biased region" description="Gly residues" evidence="1">
    <location>
        <begin position="730"/>
        <end position="741"/>
    </location>
</feature>
<proteinExistence type="predicted"/>
<keyword evidence="3" id="KW-1185">Reference proteome</keyword>
<dbReference type="AlphaFoldDB" id="A0A2V0PQ12"/>
<protein>
    <submittedName>
        <fullName evidence="2">Uncharacterized protein</fullName>
    </submittedName>
</protein>
<evidence type="ECO:0000313" key="2">
    <source>
        <dbReference type="EMBL" id="GBF99285.1"/>
    </source>
</evidence>
<feature type="compositionally biased region" description="Low complexity" evidence="1">
    <location>
        <begin position="70"/>
        <end position="85"/>
    </location>
</feature>
<dbReference type="PANTHER" id="PTHR33667:SF7">
    <property type="entry name" value="RIKEN CDNA 1810020O05 GENE"/>
    <property type="match status" value="1"/>
</dbReference>
<dbReference type="EMBL" id="BDRX01000152">
    <property type="protein sequence ID" value="GBF99285.1"/>
    <property type="molecule type" value="Genomic_DNA"/>
</dbReference>
<dbReference type="PANTHER" id="PTHR33667">
    <property type="entry name" value="SI:DKEY-57N24.6"/>
    <property type="match status" value="1"/>
</dbReference>
<feature type="region of interest" description="Disordered" evidence="1">
    <location>
        <begin position="719"/>
        <end position="758"/>
    </location>
</feature>